<protein>
    <recommendedName>
        <fullName evidence="3">Methyltransferase type 11</fullName>
    </recommendedName>
</protein>
<name>A0A2U8QR92_9FLAO</name>
<dbReference type="RefSeq" id="WP_109568059.1">
    <property type="nucleotide sequence ID" value="NZ_CP029463.1"/>
</dbReference>
<dbReference type="EMBL" id="CP029463">
    <property type="protein sequence ID" value="AWM12650.1"/>
    <property type="molecule type" value="Genomic_DNA"/>
</dbReference>
<reference evidence="1 2" key="1">
    <citation type="submission" date="2018-05" db="EMBL/GenBank/DDBJ databases">
        <title>Flavobacterium sp. MEBiC07310.</title>
        <authorList>
            <person name="Baek K."/>
        </authorList>
    </citation>
    <scope>NUCLEOTIDE SEQUENCE [LARGE SCALE GENOMIC DNA]</scope>
    <source>
        <strain evidence="1 2">MEBiC07310</strain>
    </source>
</reference>
<dbReference type="AlphaFoldDB" id="A0A2U8QR92"/>
<dbReference type="KEGG" id="fse:DI487_01370"/>
<proteinExistence type="predicted"/>
<dbReference type="OrthoDB" id="1036397at2"/>
<organism evidence="1 2">
    <name type="scientific">Flavobacterium sediminis</name>
    <dbReference type="NCBI Taxonomy" id="2201181"/>
    <lineage>
        <taxon>Bacteria</taxon>
        <taxon>Pseudomonadati</taxon>
        <taxon>Bacteroidota</taxon>
        <taxon>Flavobacteriia</taxon>
        <taxon>Flavobacteriales</taxon>
        <taxon>Flavobacteriaceae</taxon>
        <taxon>Flavobacterium</taxon>
    </lineage>
</organism>
<dbReference type="Proteomes" id="UP000245429">
    <property type="component" value="Chromosome"/>
</dbReference>
<sequence>MIEIFKTNVQEEKEAKKILNILIAEFPKCKINFDLEDCDKILRIEGIDFTVRIIEKRLKKIGFICTVIE</sequence>
<gene>
    <name evidence="1" type="ORF">DI487_01370</name>
</gene>
<keyword evidence="2" id="KW-1185">Reference proteome</keyword>
<accession>A0A2U8QR92</accession>
<evidence type="ECO:0000313" key="1">
    <source>
        <dbReference type="EMBL" id="AWM12650.1"/>
    </source>
</evidence>
<evidence type="ECO:0008006" key="3">
    <source>
        <dbReference type="Google" id="ProtNLM"/>
    </source>
</evidence>
<evidence type="ECO:0000313" key="2">
    <source>
        <dbReference type="Proteomes" id="UP000245429"/>
    </source>
</evidence>